<organism evidence="9 10">
    <name type="scientific">Musa troglodytarum</name>
    <name type="common">fe'i banana</name>
    <dbReference type="NCBI Taxonomy" id="320322"/>
    <lineage>
        <taxon>Eukaryota</taxon>
        <taxon>Viridiplantae</taxon>
        <taxon>Streptophyta</taxon>
        <taxon>Embryophyta</taxon>
        <taxon>Tracheophyta</taxon>
        <taxon>Spermatophyta</taxon>
        <taxon>Magnoliopsida</taxon>
        <taxon>Liliopsida</taxon>
        <taxon>Zingiberales</taxon>
        <taxon>Musaceae</taxon>
        <taxon>Musa</taxon>
    </lineage>
</organism>
<keyword evidence="5" id="KW-0472">Membrane</keyword>
<dbReference type="Proteomes" id="UP001055439">
    <property type="component" value="Chromosome 10"/>
</dbReference>
<dbReference type="GO" id="GO:0005743">
    <property type="term" value="C:mitochondrial inner membrane"/>
    <property type="evidence" value="ECO:0007669"/>
    <property type="project" value="TreeGrafter"/>
</dbReference>
<gene>
    <name evidence="9" type="ORF">MUK42_02662</name>
</gene>
<evidence type="ECO:0000256" key="2">
    <source>
        <dbReference type="ARBA" id="ARBA00010583"/>
    </source>
</evidence>
<dbReference type="InterPro" id="IPR001708">
    <property type="entry name" value="YidC/ALB3/OXA1/COX18"/>
</dbReference>
<comment type="similarity">
    <text evidence="2">Belongs to the OXA1/ALB3/YidC (TC 2.A.9.2) family.</text>
</comment>
<feature type="region of interest" description="Disordered" evidence="7">
    <location>
        <begin position="386"/>
        <end position="428"/>
    </location>
</feature>
<name>A0A9E7EPX9_9LILI</name>
<dbReference type="NCBIfam" id="TIGR03592">
    <property type="entry name" value="yidC_oxa1_cterm"/>
    <property type="match status" value="1"/>
</dbReference>
<keyword evidence="3 6" id="KW-0812">Transmembrane</keyword>
<dbReference type="CDD" id="cd20069">
    <property type="entry name" value="5TM_Oxa1-like"/>
    <property type="match status" value="1"/>
</dbReference>
<dbReference type="Pfam" id="PF02096">
    <property type="entry name" value="60KD_IMP"/>
    <property type="match status" value="1"/>
</dbReference>
<comment type="similarity">
    <text evidence="6">Belongs to the OXA1/ALB3/YidC family.</text>
</comment>
<evidence type="ECO:0000256" key="4">
    <source>
        <dbReference type="ARBA" id="ARBA00022989"/>
    </source>
</evidence>
<feature type="compositionally biased region" description="Pro residues" evidence="7">
    <location>
        <begin position="37"/>
        <end position="49"/>
    </location>
</feature>
<dbReference type="GO" id="GO:0032979">
    <property type="term" value="P:protein insertion into mitochondrial inner membrane from matrix"/>
    <property type="evidence" value="ECO:0007669"/>
    <property type="project" value="TreeGrafter"/>
</dbReference>
<evidence type="ECO:0000259" key="8">
    <source>
        <dbReference type="Pfam" id="PF02096"/>
    </source>
</evidence>
<accession>A0A9E7EPX9</accession>
<evidence type="ECO:0000313" key="10">
    <source>
        <dbReference type="Proteomes" id="UP001055439"/>
    </source>
</evidence>
<dbReference type="GO" id="GO:0032977">
    <property type="term" value="F:membrane insertase activity"/>
    <property type="evidence" value="ECO:0007669"/>
    <property type="project" value="InterPro"/>
</dbReference>
<dbReference type="PANTHER" id="PTHR12428:SF34">
    <property type="entry name" value="MITOCHONDRIAL INNER MEMBRANE PROTEIN OXA1-LIKE"/>
    <property type="match status" value="1"/>
</dbReference>
<comment type="subcellular location">
    <subcellularLocation>
        <location evidence="1 6">Membrane</location>
        <topology evidence="1 6">Multi-pass membrane protein</topology>
    </subcellularLocation>
</comment>
<evidence type="ECO:0000256" key="5">
    <source>
        <dbReference type="ARBA" id="ARBA00023136"/>
    </source>
</evidence>
<evidence type="ECO:0000256" key="7">
    <source>
        <dbReference type="SAM" id="MobiDB-lite"/>
    </source>
</evidence>
<evidence type="ECO:0000256" key="1">
    <source>
        <dbReference type="ARBA" id="ARBA00004141"/>
    </source>
</evidence>
<keyword evidence="4" id="KW-1133">Transmembrane helix</keyword>
<dbReference type="InterPro" id="IPR028055">
    <property type="entry name" value="YidC/Oxa/ALB_C"/>
</dbReference>
<keyword evidence="10" id="KW-1185">Reference proteome</keyword>
<feature type="domain" description="Membrane insertase YidC/Oxa/ALB C-terminal" evidence="8">
    <location>
        <begin position="155"/>
        <end position="345"/>
    </location>
</feature>
<evidence type="ECO:0000256" key="3">
    <source>
        <dbReference type="ARBA" id="ARBA00022692"/>
    </source>
</evidence>
<feature type="region of interest" description="Disordered" evidence="7">
    <location>
        <begin position="29"/>
        <end position="61"/>
    </location>
</feature>
<dbReference type="PANTHER" id="PTHR12428">
    <property type="entry name" value="OXA1"/>
    <property type="match status" value="1"/>
</dbReference>
<dbReference type="EMBL" id="CP097503">
    <property type="protein sequence ID" value="URD81724.1"/>
    <property type="molecule type" value="Genomic_DNA"/>
</dbReference>
<reference evidence="9" key="1">
    <citation type="submission" date="2022-05" db="EMBL/GenBank/DDBJ databases">
        <title>The Musa troglodytarum L. genome provides insights into the mechanism of non-climacteric behaviour and enrichment of carotenoids.</title>
        <authorList>
            <person name="Wang J."/>
        </authorList>
    </citation>
    <scope>NUCLEOTIDE SEQUENCE</scope>
    <source>
        <tissue evidence="9">Leaf</tissue>
    </source>
</reference>
<protein>
    <submittedName>
        <fullName evidence="9">Mitochondrial inner membrane protein OXA1-like</fullName>
    </submittedName>
</protein>
<sequence>MACGRRSLTTNFTHLTRRLHPSFAHILRDDRESTEPPNRPPLSPTPSLPRPSSFAPSSSGFGGRRSLGFSLPLGLDPCLLRSYSSSAEGSNEIDYIKDVSEVLSGSTVEAATVAAAAAPAPFPGEVAAAAADSFLPVAALQHLIDSVHTFSGLNWWASIALTTVLIRGATIPLLLNQMKSTVKLNMMRPEMEQLKKQMDTMDPKSVQEGQKQMKALFQKYGVTPLTPLKGLFIQGPVFMSFFFAISNMVEKVPSFKGGGAFWFTDLTTPDPQYILPALTALAFLATVELNLQEGMEGNPMAKTMKNFSRVLALMTVPFTAHFPKAIFCYWVTSNLFSLMYGFVIRHPPVRKFLDLPDTVPPPPPTPATQPGFSFFGASKLIAPAASPLPAKESETKTPLRRVSSSSVVSQRIRNLERTVKARNKPKKR</sequence>
<feature type="compositionally biased region" description="Low complexity" evidence="7">
    <location>
        <begin position="50"/>
        <end position="59"/>
    </location>
</feature>
<proteinExistence type="inferred from homology"/>
<dbReference type="AlphaFoldDB" id="A0A9E7EPX9"/>
<evidence type="ECO:0000313" key="9">
    <source>
        <dbReference type="EMBL" id="URD81724.1"/>
    </source>
</evidence>
<dbReference type="OrthoDB" id="2148490at2759"/>
<evidence type="ECO:0000256" key="6">
    <source>
        <dbReference type="RuleBase" id="RU003945"/>
    </source>
</evidence>